<evidence type="ECO:0000256" key="1">
    <source>
        <dbReference type="SAM" id="MobiDB-lite"/>
    </source>
</evidence>
<feature type="compositionally biased region" description="Acidic residues" evidence="1">
    <location>
        <begin position="251"/>
        <end position="264"/>
    </location>
</feature>
<dbReference type="EMBL" id="JABBWE010000020">
    <property type="protein sequence ID" value="KAG1796041.1"/>
    <property type="molecule type" value="Genomic_DNA"/>
</dbReference>
<dbReference type="GeneID" id="64602207"/>
<gene>
    <name evidence="2" type="ORF">HD556DRAFT_1471536</name>
</gene>
<feature type="compositionally biased region" description="Basic and acidic residues" evidence="1">
    <location>
        <begin position="240"/>
        <end position="250"/>
    </location>
</feature>
<accession>A0A9P7DJ95</accession>
<dbReference type="RefSeq" id="XP_041161694.1">
    <property type="nucleotide sequence ID" value="XM_041308443.1"/>
</dbReference>
<dbReference type="AlphaFoldDB" id="A0A9P7DJ95"/>
<evidence type="ECO:0000313" key="2">
    <source>
        <dbReference type="EMBL" id="KAG1796041.1"/>
    </source>
</evidence>
<dbReference type="Proteomes" id="UP000719766">
    <property type="component" value="Unassembled WGS sequence"/>
</dbReference>
<organism evidence="2 3">
    <name type="scientific">Suillus plorans</name>
    <dbReference type="NCBI Taxonomy" id="116603"/>
    <lineage>
        <taxon>Eukaryota</taxon>
        <taxon>Fungi</taxon>
        <taxon>Dikarya</taxon>
        <taxon>Basidiomycota</taxon>
        <taxon>Agaricomycotina</taxon>
        <taxon>Agaricomycetes</taxon>
        <taxon>Agaricomycetidae</taxon>
        <taxon>Boletales</taxon>
        <taxon>Suillineae</taxon>
        <taxon>Suillaceae</taxon>
        <taxon>Suillus</taxon>
    </lineage>
</organism>
<sequence>MASHTCAKTDLDGSRALLPGLNVPQPITTPVTQPTIPTLPAAPTMTAASSSILQARASLLRSSAPPLLRSSAPPLLRSSAPPLLRSSAPPLLRSSAPPLLRSSAPPLLRSSAPPLLRSSAPPLIPSSIPPSFRKFLRNFPAVLRTYSALDFVLAAFPLMKPHGNFRKFLRKLLALVWKVLPEFPVLLWKSFRLSWTFSGHHLKLRAHTQHSTCVITADITLWRVKRVPHKQLMSCKREFKLSGSHSKEEEPEREDTDAGDQEDT</sequence>
<protein>
    <submittedName>
        <fullName evidence="2">Uncharacterized protein</fullName>
    </submittedName>
</protein>
<reference evidence="2" key="1">
    <citation type="journal article" date="2020" name="New Phytol.">
        <title>Comparative genomics reveals dynamic genome evolution in host specialist ectomycorrhizal fungi.</title>
        <authorList>
            <person name="Lofgren L.A."/>
            <person name="Nguyen N.H."/>
            <person name="Vilgalys R."/>
            <person name="Ruytinx J."/>
            <person name="Liao H.L."/>
            <person name="Branco S."/>
            <person name="Kuo A."/>
            <person name="LaButti K."/>
            <person name="Lipzen A."/>
            <person name="Andreopoulos W."/>
            <person name="Pangilinan J."/>
            <person name="Riley R."/>
            <person name="Hundley H."/>
            <person name="Na H."/>
            <person name="Barry K."/>
            <person name="Grigoriev I.V."/>
            <person name="Stajich J.E."/>
            <person name="Kennedy P.G."/>
        </authorList>
    </citation>
    <scope>NUCLEOTIDE SEQUENCE</scope>
    <source>
        <strain evidence="2">S12</strain>
    </source>
</reference>
<feature type="region of interest" description="Disordered" evidence="1">
    <location>
        <begin position="240"/>
        <end position="264"/>
    </location>
</feature>
<keyword evidence="3" id="KW-1185">Reference proteome</keyword>
<name>A0A9P7DJ95_9AGAM</name>
<comment type="caution">
    <text evidence="2">The sequence shown here is derived from an EMBL/GenBank/DDBJ whole genome shotgun (WGS) entry which is preliminary data.</text>
</comment>
<evidence type="ECO:0000313" key="3">
    <source>
        <dbReference type="Proteomes" id="UP000719766"/>
    </source>
</evidence>
<proteinExistence type="predicted"/>